<feature type="compositionally biased region" description="Pro residues" evidence="1">
    <location>
        <begin position="109"/>
        <end position="121"/>
    </location>
</feature>
<dbReference type="InterPro" id="IPR000198">
    <property type="entry name" value="RhoGAP_dom"/>
</dbReference>
<evidence type="ECO:0000256" key="1">
    <source>
        <dbReference type="SAM" id="MobiDB-lite"/>
    </source>
</evidence>
<feature type="region of interest" description="Disordered" evidence="1">
    <location>
        <begin position="1"/>
        <end position="161"/>
    </location>
</feature>
<dbReference type="AlphaFoldDB" id="A0A8S1ED68"/>
<dbReference type="InterPro" id="IPR008936">
    <property type="entry name" value="Rho_GTPase_activation_prot"/>
</dbReference>
<dbReference type="PANTHER" id="PTHR45899:SF2">
    <property type="entry name" value="RHO GTPASE ACTIVATING PROTEIN AT 15B, ISOFORM C"/>
    <property type="match status" value="1"/>
</dbReference>
<dbReference type="SMART" id="SM00324">
    <property type="entry name" value="RhoGAP"/>
    <property type="match status" value="1"/>
</dbReference>
<comment type="caution">
    <text evidence="3">The sequence shown here is derived from an EMBL/GenBank/DDBJ whole genome shotgun (WGS) entry which is preliminary data.</text>
</comment>
<protein>
    <recommendedName>
        <fullName evidence="2">Rho-GAP domain-containing protein</fullName>
    </recommendedName>
</protein>
<accession>A0A8S1ED68</accession>
<feature type="compositionally biased region" description="Basic and acidic residues" evidence="1">
    <location>
        <begin position="133"/>
        <end position="144"/>
    </location>
</feature>
<evidence type="ECO:0000313" key="3">
    <source>
        <dbReference type="EMBL" id="CAB3401609.1"/>
    </source>
</evidence>
<dbReference type="Pfam" id="PF00620">
    <property type="entry name" value="RhoGAP"/>
    <property type="match status" value="1"/>
</dbReference>
<dbReference type="PANTHER" id="PTHR45899">
    <property type="entry name" value="RHO GTPASE ACTIVATING PROTEIN AT 15B, ISOFORM C"/>
    <property type="match status" value="1"/>
</dbReference>
<organism evidence="3 4">
    <name type="scientific">Caenorhabditis bovis</name>
    <dbReference type="NCBI Taxonomy" id="2654633"/>
    <lineage>
        <taxon>Eukaryota</taxon>
        <taxon>Metazoa</taxon>
        <taxon>Ecdysozoa</taxon>
        <taxon>Nematoda</taxon>
        <taxon>Chromadorea</taxon>
        <taxon>Rhabditida</taxon>
        <taxon>Rhabditina</taxon>
        <taxon>Rhabditomorpha</taxon>
        <taxon>Rhabditoidea</taxon>
        <taxon>Rhabditidae</taxon>
        <taxon>Peloderinae</taxon>
        <taxon>Caenorhabditis</taxon>
    </lineage>
</organism>
<reference evidence="3 4" key="1">
    <citation type="submission" date="2020-04" db="EMBL/GenBank/DDBJ databases">
        <authorList>
            <person name="Laetsch R D."/>
            <person name="Stevens L."/>
            <person name="Kumar S."/>
            <person name="Blaxter L. M."/>
        </authorList>
    </citation>
    <scope>NUCLEOTIDE SEQUENCE [LARGE SCALE GENOMIC DNA]</scope>
</reference>
<dbReference type="GO" id="GO:0005547">
    <property type="term" value="F:phosphatidylinositol-3,4,5-trisphosphate binding"/>
    <property type="evidence" value="ECO:0007669"/>
    <property type="project" value="TreeGrafter"/>
</dbReference>
<gene>
    <name evidence="3" type="ORF">CBOVIS_LOCUS4336</name>
</gene>
<dbReference type="PROSITE" id="PS50238">
    <property type="entry name" value="RHOGAP"/>
    <property type="match status" value="1"/>
</dbReference>
<feature type="domain" description="Rho-GAP" evidence="2">
    <location>
        <begin position="580"/>
        <end position="770"/>
    </location>
</feature>
<proteinExistence type="predicted"/>
<dbReference type="SUPFAM" id="SSF48350">
    <property type="entry name" value="GTPase activation domain, GAP"/>
    <property type="match status" value="1"/>
</dbReference>
<feature type="region of interest" description="Disordered" evidence="1">
    <location>
        <begin position="200"/>
        <end position="219"/>
    </location>
</feature>
<dbReference type="InterPro" id="IPR052227">
    <property type="entry name" value="Arf-Rho-GAP_ANK-PH_domain"/>
</dbReference>
<dbReference type="Proteomes" id="UP000494206">
    <property type="component" value="Unassembled WGS sequence"/>
</dbReference>
<dbReference type="GO" id="GO:0007165">
    <property type="term" value="P:signal transduction"/>
    <property type="evidence" value="ECO:0007669"/>
    <property type="project" value="InterPro"/>
</dbReference>
<dbReference type="OrthoDB" id="29546at2759"/>
<dbReference type="EMBL" id="CADEPM010000003">
    <property type="protein sequence ID" value="CAB3401609.1"/>
    <property type="molecule type" value="Genomic_DNA"/>
</dbReference>
<dbReference type="GO" id="GO:0005737">
    <property type="term" value="C:cytoplasm"/>
    <property type="evidence" value="ECO:0007669"/>
    <property type="project" value="TreeGrafter"/>
</dbReference>
<dbReference type="Gene3D" id="1.10.555.10">
    <property type="entry name" value="Rho GTPase activation protein"/>
    <property type="match status" value="1"/>
</dbReference>
<sequence>MTPPVPKPRTKFSEPSVGFPASPSPSLIEEVLKRPDEIENAPRIAEQEEISELEQVTPTQESIHRPPPPPIPPRPPAKPARTFDSVVSELRANLTNGETTSTAVSPPMRHAPPPPRPPAPGWRPEISESYTEVQKRPRIPDRNANRPLPPIPVETQTGSSNRIENPLYFSLSEYREVSGLSPSSSQSTITEIEQLKEWLSEEDNAQSSGSDDADIDTTMRPEELSTNLLAIRRDQIADENPYTPCPFQESVGDPFDDDFFNEPDTEPHRAQNIYVAPEEVFKRTSPDYADVVEVCSTPAAAAAPPPAARYINVEDIRDHESLSQLEIMKDGTPKIDGATVSFFGFVVLTSSRREKRLHCRLRDMQLSFHENEETSECAHGPYQVQDFHLFKLVKHRAACDVASTSTQAAACETSSILIQIGDKKSPIVFRPDDAATIWMFFLSEAWLSLIPGLACALRDADDLQICGMFWVRQGTTGEWKEAAGGVRQLSMSYVLKDMKERVIRRAFAVVDDMITVDLRKVVSLHEKTVDKLHWCPSLKHKRGPFMITLNGITFYVDTKDEHCTNYWFEAIDEVLRQPSASLENARLTADDTPVVVDKCVRFVAAYGLKTDGIYRRNGKVSEAKTIMTKLMEEPFGYHITPENDETVYAVADVLRQYFRKLEKPLILPDIHSSLFELACQPASQELFEAYGRIIAELPKIHRSTLKKLIAHLKNVSEHSAENRASIENLAKIFGASLFSTDVCVENGFTETYNDQINVMIHLILGYDTIFHITTEEEISRQMVNEVEHKKHIKQGTLFYVAVHMWEKENRPFNANVDLVCEEVCREAVAKRGFDAPPNSAYSVFEVICGGQLVRRLHSSEKLSTSVFRWIDWNCRDGYILFDHDKYRFDGNDMSPYTGKVKIAEPGSKTFRSYELKIEAGTAVCAFRNEKLWKTWILDEHIWFVGGDSARKPPNQFNTTMVATEKSGYASRFAGYCFSFKEDVERTRWLNAVYYVTSGGQPDKLVYI</sequence>
<keyword evidence="4" id="KW-1185">Reference proteome</keyword>
<feature type="compositionally biased region" description="Pro residues" evidence="1">
    <location>
        <begin position="65"/>
        <end position="78"/>
    </location>
</feature>
<feature type="compositionally biased region" description="Polar residues" evidence="1">
    <location>
        <begin position="93"/>
        <end position="104"/>
    </location>
</feature>
<evidence type="ECO:0000259" key="2">
    <source>
        <dbReference type="PROSITE" id="PS50238"/>
    </source>
</evidence>
<evidence type="ECO:0000313" key="4">
    <source>
        <dbReference type="Proteomes" id="UP000494206"/>
    </source>
</evidence>
<name>A0A8S1ED68_9PELO</name>